<reference evidence="3 4" key="2">
    <citation type="journal article" date="2017" name="Front. Plant Sci.">
        <title>Gene Classification and Mining of Molecular Markers Useful in Red Clover (Trifolium pratense) Breeding.</title>
        <authorList>
            <person name="Istvanek J."/>
            <person name="Dluhosova J."/>
            <person name="Dluhos P."/>
            <person name="Patkova L."/>
            <person name="Nedelnik J."/>
            <person name="Repkova J."/>
        </authorList>
    </citation>
    <scope>NUCLEOTIDE SEQUENCE [LARGE SCALE GENOMIC DNA]</scope>
    <source>
        <strain evidence="4">cv. Tatra</strain>
        <tissue evidence="3">Young leaves</tissue>
    </source>
</reference>
<proteinExistence type="inferred from homology"/>
<dbReference type="Proteomes" id="UP000236291">
    <property type="component" value="Unassembled WGS sequence"/>
</dbReference>
<dbReference type="GO" id="GO:0004185">
    <property type="term" value="F:serine-type carboxypeptidase activity"/>
    <property type="evidence" value="ECO:0007669"/>
    <property type="project" value="InterPro"/>
</dbReference>
<evidence type="ECO:0000313" key="4">
    <source>
        <dbReference type="Proteomes" id="UP000236291"/>
    </source>
</evidence>
<keyword evidence="3" id="KW-0378">Hydrolase</keyword>
<feature type="compositionally biased region" description="Basic residues" evidence="2">
    <location>
        <begin position="1"/>
        <end position="14"/>
    </location>
</feature>
<dbReference type="InterPro" id="IPR029058">
    <property type="entry name" value="AB_hydrolase_fold"/>
</dbReference>
<comment type="caution">
    <text evidence="3">The sequence shown here is derived from an EMBL/GenBank/DDBJ whole genome shotgun (WGS) entry which is preliminary data.</text>
</comment>
<accession>A0A2K3MI52</accession>
<evidence type="ECO:0000313" key="3">
    <source>
        <dbReference type="EMBL" id="PNX90475.1"/>
    </source>
</evidence>
<gene>
    <name evidence="3" type="ORF">L195_g046599</name>
</gene>
<protein>
    <submittedName>
        <fullName evidence="3">Serine carboxypeptidase 31-like protein</fullName>
    </submittedName>
</protein>
<dbReference type="SUPFAM" id="SSF53474">
    <property type="entry name" value="alpha/beta-Hydrolases"/>
    <property type="match status" value="1"/>
</dbReference>
<sequence>RSHRHYYGGGRKLRSSSDNGSDLVTNLPGQPQVDFKHYAGYVTVNETNGRELFYWFYEAMTKPEEKPLVLWLNGVAVTDLRLFDF</sequence>
<feature type="region of interest" description="Disordered" evidence="2">
    <location>
        <begin position="1"/>
        <end position="22"/>
    </location>
</feature>
<name>A0A2K3MI52_TRIPR</name>
<evidence type="ECO:0000256" key="1">
    <source>
        <dbReference type="ARBA" id="ARBA00009431"/>
    </source>
</evidence>
<reference evidence="3 4" key="1">
    <citation type="journal article" date="2014" name="Am. J. Bot.">
        <title>Genome assembly and annotation for red clover (Trifolium pratense; Fabaceae).</title>
        <authorList>
            <person name="Istvanek J."/>
            <person name="Jaros M."/>
            <person name="Krenek A."/>
            <person name="Repkova J."/>
        </authorList>
    </citation>
    <scope>NUCLEOTIDE SEQUENCE [LARGE SCALE GENOMIC DNA]</scope>
    <source>
        <strain evidence="4">cv. Tatra</strain>
        <tissue evidence="3">Young leaves</tissue>
    </source>
</reference>
<dbReference type="Gene3D" id="3.40.50.1820">
    <property type="entry name" value="alpha/beta hydrolase"/>
    <property type="match status" value="1"/>
</dbReference>
<keyword evidence="3" id="KW-0121">Carboxypeptidase</keyword>
<dbReference type="EMBL" id="ASHM01062935">
    <property type="protein sequence ID" value="PNX90475.1"/>
    <property type="molecule type" value="Genomic_DNA"/>
</dbReference>
<organism evidence="3 4">
    <name type="scientific">Trifolium pratense</name>
    <name type="common">Red clover</name>
    <dbReference type="NCBI Taxonomy" id="57577"/>
    <lineage>
        <taxon>Eukaryota</taxon>
        <taxon>Viridiplantae</taxon>
        <taxon>Streptophyta</taxon>
        <taxon>Embryophyta</taxon>
        <taxon>Tracheophyta</taxon>
        <taxon>Spermatophyta</taxon>
        <taxon>Magnoliopsida</taxon>
        <taxon>eudicotyledons</taxon>
        <taxon>Gunneridae</taxon>
        <taxon>Pentapetalae</taxon>
        <taxon>rosids</taxon>
        <taxon>fabids</taxon>
        <taxon>Fabales</taxon>
        <taxon>Fabaceae</taxon>
        <taxon>Papilionoideae</taxon>
        <taxon>50 kb inversion clade</taxon>
        <taxon>NPAAA clade</taxon>
        <taxon>Hologalegina</taxon>
        <taxon>IRL clade</taxon>
        <taxon>Trifolieae</taxon>
        <taxon>Trifolium</taxon>
    </lineage>
</organism>
<comment type="similarity">
    <text evidence="1">Belongs to the peptidase S10 family.</text>
</comment>
<dbReference type="GO" id="GO:0006508">
    <property type="term" value="P:proteolysis"/>
    <property type="evidence" value="ECO:0007669"/>
    <property type="project" value="InterPro"/>
</dbReference>
<dbReference type="AlphaFoldDB" id="A0A2K3MI52"/>
<dbReference type="Pfam" id="PF00450">
    <property type="entry name" value="Peptidase_S10"/>
    <property type="match status" value="1"/>
</dbReference>
<dbReference type="InterPro" id="IPR001563">
    <property type="entry name" value="Peptidase_S10"/>
</dbReference>
<evidence type="ECO:0000256" key="2">
    <source>
        <dbReference type="SAM" id="MobiDB-lite"/>
    </source>
</evidence>
<keyword evidence="3" id="KW-0645">Protease</keyword>
<dbReference type="ExpressionAtlas" id="A0A2K3MI52">
    <property type="expression patterns" value="baseline"/>
</dbReference>
<feature type="non-terminal residue" evidence="3">
    <location>
        <position position="1"/>
    </location>
</feature>